<dbReference type="EMBL" id="PHWZ01000003">
    <property type="protein sequence ID" value="TEY87348.1"/>
    <property type="molecule type" value="Genomic_DNA"/>
</dbReference>
<dbReference type="InterPro" id="IPR008949">
    <property type="entry name" value="Isoprenoid_synthase_dom_sf"/>
</dbReference>
<proteinExistence type="predicted"/>
<dbReference type="Pfam" id="PF19086">
    <property type="entry name" value="Terpene_syn_C_2"/>
    <property type="match status" value="1"/>
</dbReference>
<dbReference type="SUPFAM" id="SSF48576">
    <property type="entry name" value="Terpenoid synthases"/>
    <property type="match status" value="1"/>
</dbReference>
<name>A0A4Y8DJU7_9HELO</name>
<gene>
    <name evidence="1" type="ORF">BOTCAL_0003g00280</name>
</gene>
<dbReference type="STRING" id="38488.A0A4Y8DJU7"/>
<dbReference type="Proteomes" id="UP000297299">
    <property type="component" value="Unassembled WGS sequence"/>
</dbReference>
<comment type="caution">
    <text evidence="1">The sequence shown here is derived from an EMBL/GenBank/DDBJ whole genome shotgun (WGS) entry which is preliminary data.</text>
</comment>
<protein>
    <submittedName>
        <fullName evidence="1">Uncharacterized protein</fullName>
    </submittedName>
</protein>
<accession>A0A4Y8DJU7</accession>
<sequence length="83" mass="9949">MEEYIPYRSIDVEKWFWYGVVTFWMVITIPDHEMEIYERLMKLAWTAAALQNDILSWPKERDTARTAGKKEIVNAVWVLMGEH</sequence>
<keyword evidence="2" id="KW-1185">Reference proteome</keyword>
<organism evidence="1 2">
    <name type="scientific">Botryotinia calthae</name>
    <dbReference type="NCBI Taxonomy" id="38488"/>
    <lineage>
        <taxon>Eukaryota</taxon>
        <taxon>Fungi</taxon>
        <taxon>Dikarya</taxon>
        <taxon>Ascomycota</taxon>
        <taxon>Pezizomycotina</taxon>
        <taxon>Leotiomycetes</taxon>
        <taxon>Helotiales</taxon>
        <taxon>Sclerotiniaceae</taxon>
        <taxon>Botryotinia</taxon>
    </lineage>
</organism>
<evidence type="ECO:0000313" key="1">
    <source>
        <dbReference type="EMBL" id="TEY87348.1"/>
    </source>
</evidence>
<dbReference type="Gene3D" id="1.10.600.10">
    <property type="entry name" value="Farnesyl Diphosphate Synthase"/>
    <property type="match status" value="1"/>
</dbReference>
<evidence type="ECO:0000313" key="2">
    <source>
        <dbReference type="Proteomes" id="UP000297299"/>
    </source>
</evidence>
<dbReference type="AlphaFoldDB" id="A0A4Y8DJU7"/>
<dbReference type="OrthoDB" id="3004402at2759"/>
<reference evidence="1 2" key="1">
    <citation type="submission" date="2017-11" db="EMBL/GenBank/DDBJ databases">
        <title>Comparative genomics of Botrytis spp.</title>
        <authorList>
            <person name="Valero-Jimenez C.A."/>
            <person name="Tapia P."/>
            <person name="Veloso J."/>
            <person name="Silva-Moreno E."/>
            <person name="Staats M."/>
            <person name="Valdes J.H."/>
            <person name="Van Kan J.A.L."/>
        </authorList>
    </citation>
    <scope>NUCLEOTIDE SEQUENCE [LARGE SCALE GENOMIC DNA]</scope>
    <source>
        <strain evidence="1 2">MUCL2830</strain>
    </source>
</reference>